<comment type="caution">
    <text evidence="2">The sequence shown here is derived from an EMBL/GenBank/DDBJ whole genome shotgun (WGS) entry which is preliminary data.</text>
</comment>
<dbReference type="Proteomes" id="UP000324222">
    <property type="component" value="Unassembled WGS sequence"/>
</dbReference>
<name>A0A5B7K0Q8_PORTR</name>
<feature type="compositionally biased region" description="Basic and acidic residues" evidence="1">
    <location>
        <begin position="1"/>
        <end position="15"/>
    </location>
</feature>
<feature type="region of interest" description="Disordered" evidence="1">
    <location>
        <begin position="1"/>
        <end position="33"/>
    </location>
</feature>
<feature type="compositionally biased region" description="Acidic residues" evidence="1">
    <location>
        <begin position="16"/>
        <end position="25"/>
    </location>
</feature>
<organism evidence="2 3">
    <name type="scientific">Portunus trituberculatus</name>
    <name type="common">Swimming crab</name>
    <name type="synonym">Neptunus trituberculatus</name>
    <dbReference type="NCBI Taxonomy" id="210409"/>
    <lineage>
        <taxon>Eukaryota</taxon>
        <taxon>Metazoa</taxon>
        <taxon>Ecdysozoa</taxon>
        <taxon>Arthropoda</taxon>
        <taxon>Crustacea</taxon>
        <taxon>Multicrustacea</taxon>
        <taxon>Malacostraca</taxon>
        <taxon>Eumalacostraca</taxon>
        <taxon>Eucarida</taxon>
        <taxon>Decapoda</taxon>
        <taxon>Pleocyemata</taxon>
        <taxon>Brachyura</taxon>
        <taxon>Eubrachyura</taxon>
        <taxon>Portunoidea</taxon>
        <taxon>Portunidae</taxon>
        <taxon>Portuninae</taxon>
        <taxon>Portunus</taxon>
    </lineage>
</organism>
<keyword evidence="3" id="KW-1185">Reference proteome</keyword>
<evidence type="ECO:0000313" key="3">
    <source>
        <dbReference type="Proteomes" id="UP000324222"/>
    </source>
</evidence>
<protein>
    <submittedName>
        <fullName evidence="2">Uncharacterized protein</fullName>
    </submittedName>
</protein>
<evidence type="ECO:0000256" key="1">
    <source>
        <dbReference type="SAM" id="MobiDB-lite"/>
    </source>
</evidence>
<proteinExistence type="predicted"/>
<dbReference type="EMBL" id="VSRR010132447">
    <property type="protein sequence ID" value="MPD02641.1"/>
    <property type="molecule type" value="Genomic_DNA"/>
</dbReference>
<dbReference type="AlphaFoldDB" id="A0A5B7K0Q8"/>
<gene>
    <name evidence="2" type="ORF">E2C01_098237</name>
</gene>
<sequence length="65" mass="8015">MRKGEREDGKDKEDEKKEEEEEEEEKQGKLNEKETLIYERRKSTQIHLTLDFQKMIKEKMNIEEE</sequence>
<reference evidence="2 3" key="1">
    <citation type="submission" date="2019-05" db="EMBL/GenBank/DDBJ databases">
        <title>Another draft genome of Portunus trituberculatus and its Hox gene families provides insights of decapod evolution.</title>
        <authorList>
            <person name="Jeong J.-H."/>
            <person name="Song I."/>
            <person name="Kim S."/>
            <person name="Choi T."/>
            <person name="Kim D."/>
            <person name="Ryu S."/>
            <person name="Kim W."/>
        </authorList>
    </citation>
    <scope>NUCLEOTIDE SEQUENCE [LARGE SCALE GENOMIC DNA]</scope>
    <source>
        <tissue evidence="2">Muscle</tissue>
    </source>
</reference>
<evidence type="ECO:0000313" key="2">
    <source>
        <dbReference type="EMBL" id="MPD02641.1"/>
    </source>
</evidence>
<accession>A0A5B7K0Q8</accession>